<dbReference type="PANTHER" id="PTHR37252:SF3">
    <property type="entry name" value="POLYADENYLATE-BINDING PROTEIN-INTERACTING PROTEIN 6"/>
    <property type="match status" value="1"/>
</dbReference>
<dbReference type="CDD" id="cd14371">
    <property type="entry name" value="CUE_CID7_like"/>
    <property type="match status" value="1"/>
</dbReference>
<proteinExistence type="evidence at transcript level"/>
<dbReference type="OrthoDB" id="769720at2759"/>
<dbReference type="RefSeq" id="NP_001242337.2">
    <property type="nucleotide sequence ID" value="NM_001255408.2"/>
</dbReference>
<sequence length="212" mass="23098">MKPQSSSLNPYATSYVPLSKRGVDGRTPSTEKDSKTYNGTVWFQTHQGATNDPQLINTSLERLSKSESFLAKGQPASSSYTGYTSSQNVAELSDNQLLDEEVDMDLEYLRMNFPGISYQSLVDVYNVNSGDLDAAIDMLSQLELEGDETSGILPETLDIGDVSESGLPADSASLKQKNVAEETNTSSSHMASAMSCELVCHSQLFWLDICVK</sequence>
<dbReference type="Gene3D" id="1.10.8.10">
    <property type="entry name" value="DNA helicase RuvA subunit, C-terminal domain"/>
    <property type="match status" value="1"/>
</dbReference>
<dbReference type="EMBL" id="BT096409">
    <property type="protein sequence ID" value="ACU20622.1"/>
    <property type="molecule type" value="mRNA"/>
</dbReference>
<protein>
    <recommendedName>
        <fullName evidence="2">CUE domain-containing protein</fullName>
    </recommendedName>
</protein>
<dbReference type="ExpressionAtlas" id="C6TFM0">
    <property type="expression patterns" value="baseline and differential"/>
</dbReference>
<dbReference type="PROSITE" id="PS51140">
    <property type="entry name" value="CUE"/>
    <property type="match status" value="1"/>
</dbReference>
<organism evidence="3">
    <name type="scientific">Glycine max</name>
    <name type="common">Soybean</name>
    <name type="synonym">Glycine hispida</name>
    <dbReference type="NCBI Taxonomy" id="3847"/>
    <lineage>
        <taxon>Eukaryota</taxon>
        <taxon>Viridiplantae</taxon>
        <taxon>Streptophyta</taxon>
        <taxon>Embryophyta</taxon>
        <taxon>Tracheophyta</taxon>
        <taxon>Spermatophyta</taxon>
        <taxon>Magnoliopsida</taxon>
        <taxon>eudicotyledons</taxon>
        <taxon>Gunneridae</taxon>
        <taxon>Pentapetalae</taxon>
        <taxon>rosids</taxon>
        <taxon>fabids</taxon>
        <taxon>Fabales</taxon>
        <taxon>Fabaceae</taxon>
        <taxon>Papilionoideae</taxon>
        <taxon>50 kb inversion clade</taxon>
        <taxon>NPAAA clade</taxon>
        <taxon>indigoferoid/millettioid clade</taxon>
        <taxon>Phaseoleae</taxon>
        <taxon>Glycine</taxon>
        <taxon>Glycine subgen. Soja</taxon>
    </lineage>
</organism>
<evidence type="ECO:0000256" key="1">
    <source>
        <dbReference type="SAM" id="MobiDB-lite"/>
    </source>
</evidence>
<dbReference type="GeneID" id="100781938"/>
<reference evidence="3" key="1">
    <citation type="submission" date="2009-08" db="EMBL/GenBank/DDBJ databases">
        <authorList>
            <person name="Cheung F."/>
            <person name="Xiao Y."/>
            <person name="Chan A."/>
            <person name="Moskal W."/>
            <person name="Town C.D."/>
        </authorList>
    </citation>
    <scope>NUCLEOTIDE SEQUENCE</scope>
</reference>
<dbReference type="KEGG" id="gmx:100781938"/>
<accession>C6TFM0</accession>
<name>C6TFM0_SOYBN</name>
<feature type="compositionally biased region" description="Basic and acidic residues" evidence="1">
    <location>
        <begin position="21"/>
        <end position="35"/>
    </location>
</feature>
<dbReference type="PANTHER" id="PTHR37252">
    <property type="entry name" value="POLYADENYLATE-BINDING PROTEIN-INTERACTING PROTEIN 6"/>
    <property type="match status" value="1"/>
</dbReference>
<feature type="region of interest" description="Disordered" evidence="1">
    <location>
        <begin position="1"/>
        <end position="36"/>
    </location>
</feature>
<dbReference type="InterPro" id="IPR041806">
    <property type="entry name" value="CID5/6/7_CUE"/>
</dbReference>
<feature type="compositionally biased region" description="Polar residues" evidence="1">
    <location>
        <begin position="1"/>
        <end position="12"/>
    </location>
</feature>
<dbReference type="InterPro" id="IPR003892">
    <property type="entry name" value="CUE"/>
</dbReference>
<dbReference type="InterPro" id="IPR038981">
    <property type="entry name" value="CID5/CID6"/>
</dbReference>
<evidence type="ECO:0000259" key="2">
    <source>
        <dbReference type="PROSITE" id="PS51140"/>
    </source>
</evidence>
<feature type="domain" description="CUE" evidence="2">
    <location>
        <begin position="101"/>
        <end position="144"/>
    </location>
</feature>
<dbReference type="GO" id="GO:0043130">
    <property type="term" value="F:ubiquitin binding"/>
    <property type="evidence" value="ECO:0007669"/>
    <property type="project" value="InterPro"/>
</dbReference>
<dbReference type="AlphaFoldDB" id="C6TFM0"/>
<evidence type="ECO:0000313" key="3">
    <source>
        <dbReference type="EMBL" id="ACU20622.1"/>
    </source>
</evidence>